<dbReference type="GO" id="GO:0030897">
    <property type="term" value="C:HOPS complex"/>
    <property type="evidence" value="ECO:0007669"/>
    <property type="project" value="TreeGrafter"/>
</dbReference>
<dbReference type="InterPro" id="IPR013083">
    <property type="entry name" value="Znf_RING/FYVE/PHD"/>
</dbReference>
<evidence type="ECO:0000256" key="7">
    <source>
        <dbReference type="ARBA" id="ARBA00059958"/>
    </source>
</evidence>
<dbReference type="SUPFAM" id="SSF50978">
    <property type="entry name" value="WD40 repeat-like"/>
    <property type="match status" value="1"/>
</dbReference>
<name>A0A8C5LJM5_JACJA</name>
<gene>
    <name evidence="13" type="primary">Vps8</name>
</gene>
<dbReference type="Pfam" id="PF23412">
    <property type="entry name" value="zf_RING_Vps8"/>
    <property type="match status" value="1"/>
</dbReference>
<keyword evidence="5 9" id="KW-0863">Zinc-finger</keyword>
<dbReference type="GO" id="GO:0005770">
    <property type="term" value="C:late endosome"/>
    <property type="evidence" value="ECO:0007669"/>
    <property type="project" value="TreeGrafter"/>
</dbReference>
<dbReference type="InterPro" id="IPR001841">
    <property type="entry name" value="Znf_RING"/>
</dbReference>
<proteinExistence type="inferred from homology"/>
<evidence type="ECO:0000256" key="9">
    <source>
        <dbReference type="PROSITE-ProRule" id="PRU00175"/>
    </source>
</evidence>
<evidence type="ECO:0000256" key="6">
    <source>
        <dbReference type="ARBA" id="ARBA00022833"/>
    </source>
</evidence>
<dbReference type="InterPro" id="IPR045111">
    <property type="entry name" value="Vps41/Vps8"/>
</dbReference>
<dbReference type="SUPFAM" id="SSF57850">
    <property type="entry name" value="RING/U-box"/>
    <property type="match status" value="1"/>
</dbReference>
<evidence type="ECO:0000256" key="2">
    <source>
        <dbReference type="ARBA" id="ARBA00022553"/>
    </source>
</evidence>
<evidence type="ECO:0000256" key="1">
    <source>
        <dbReference type="ARBA" id="ARBA00009422"/>
    </source>
</evidence>
<dbReference type="Gene3D" id="3.30.40.10">
    <property type="entry name" value="Zinc/RING finger domain, C3HC4 (zinc finger)"/>
    <property type="match status" value="1"/>
</dbReference>
<evidence type="ECO:0000256" key="5">
    <source>
        <dbReference type="ARBA" id="ARBA00022771"/>
    </source>
</evidence>
<sequence length="1415" mass="159853">MENEPDCETVEQNLYARATDEELNKTFNLEASLSKFSYIDLDKELEFKNDLIDDKEFDIPQVDTPPTLESILNETDDEDESFVLEDPTLLNVDTIDSHSYDTSSVASSDSGDRTNLKRKKKFPDSFSLHGSVMRHSLLKGISAQIVSAADKVDAGLPTAIAVSSLIAVGTSHGLALIFDQNQALRLCLGSTSVGGQYGAISALSINNDCSRLLCGFAKGQITMWDLASGKLLRSITDAHPPGTAILHIKFTDDPTLAICNDSGGSVFELTFKRVMGVRTCESRCLFSGSKGEVCCIEPLHSKPELKDHPITQFSLLAMASLTKILVIGLKPSLKVWMTFPYGRMDPSSVPLLAWHFVAVHNYVNPMLAFCRGDVVHFLLVKRDESGAIHVTKQKHLHLCYDLINFTWINSRTVVLLDSAEKLHVIDRQTQEELETVEISEVQLVYNSSHFKSLATGGNVSQALALVGEKACYQSISSYGGQIFYLGTKSVYVMMLRSWRERMDHLLKQDCLTEALALAWSFHEGKAKAVVGLSGDVSKRKAVVADRMVEILFHCADRALKKCPDQGKIQVMEQHFQDMVPVIVDYCLLLQRKDLLFGQIYDKLSENSVAKGVFLECLEPYILSDKLVGITPQVMKDLIVHFQDKKLMENVEALIVHMDITSLDIQQVVLMCWENRLYDAMIYVYNRGMNEFISPMERTANDTFLSILDEQVVMGNKLLVYISCCLAGRAYPLGDIPEDLVPLVKNQVFEFLIRLHSAEASSEEEVYPYVRTLLHFDTREFLNVLALTFEDFKNDKQAVEYQQRIVDILLKVMVENSDFTPSQVGCLFTFLARQLAKPDNTLFVNRTLFDQVLEFLCSPDDDSRHSERQQVLLELLQAGGIVQFEESRLISMAEKAEFYQICEFMYEREHQYDKIIDCYLHDPLREEEVFNYIHNILSIPGYSAEEKQSVWQKAMDHIEELVSLKPCKAAELVATHFAGQIETVVRKLQNQVLLFKFLRSLLDPREGIHMNQESLQISPSITEQFIELLCQFSPDQVTETLQVLECYRLEETIQITQKYQLHEVTAYLLEKKGDIHGAFLIMLEVTFSCDQSYICINGNFSLKDVENTTVETIALCQRNSHNLDQQQREALWFPLLEAMMTPQKLSSSAAPHLSEALKSLTMQVLNSMAAFIALPSILQRILQDPVYGKGKLGEIQGLILGMLDTFNYEQTLLETTTSLLNQDLHWSLCNLRASVSRGLNPKQDYCSICLQQYKRRQEMADEIIVFSCGHLYHSFCLQNKECTVEIEGQTRWTCYKCSSSNKAGKLSENSSEIKKGKITSSQVKVSPSYHQSKGDRPPKKATSEPVLDPQQIQAFEQLCRLYRGSSRLALIMELSQSRSGDSYRPFAGSQSGSAFTSIFQNENFQLQLAPPPVTED</sequence>
<evidence type="ECO:0000256" key="11">
    <source>
        <dbReference type="SAM" id="MobiDB-lite"/>
    </source>
</evidence>
<dbReference type="PROSITE" id="PS50082">
    <property type="entry name" value="WD_REPEATS_2"/>
    <property type="match status" value="1"/>
</dbReference>
<dbReference type="SMART" id="SM00184">
    <property type="entry name" value="RING"/>
    <property type="match status" value="1"/>
</dbReference>
<dbReference type="InterPro" id="IPR025941">
    <property type="entry name" value="Vps8_central_dom"/>
</dbReference>
<evidence type="ECO:0000313" key="14">
    <source>
        <dbReference type="Proteomes" id="UP000694385"/>
    </source>
</evidence>
<dbReference type="PANTHER" id="PTHR12616:SF8">
    <property type="entry name" value="VACUOLAR PROTEIN SORTING-ASSOCIATED PROTEIN 8 HOMOLOG"/>
    <property type="match status" value="1"/>
</dbReference>
<keyword evidence="6" id="KW-0862">Zinc</keyword>
<dbReference type="InterPro" id="IPR056939">
    <property type="entry name" value="Znf_RING_Vps8"/>
</dbReference>
<dbReference type="Gene3D" id="2.130.10.10">
    <property type="entry name" value="YVTN repeat-like/Quinoprotein amine dehydrogenase"/>
    <property type="match status" value="1"/>
</dbReference>
<dbReference type="GO" id="GO:0005769">
    <property type="term" value="C:early endosome"/>
    <property type="evidence" value="ECO:0007669"/>
    <property type="project" value="TreeGrafter"/>
</dbReference>
<evidence type="ECO:0000256" key="4">
    <source>
        <dbReference type="ARBA" id="ARBA00022723"/>
    </source>
</evidence>
<reference evidence="13" key="1">
    <citation type="submission" date="2025-08" db="UniProtKB">
        <authorList>
            <consortium name="Ensembl"/>
        </authorList>
    </citation>
    <scope>IDENTIFICATION</scope>
</reference>
<reference evidence="13" key="2">
    <citation type="submission" date="2025-09" db="UniProtKB">
        <authorList>
            <consortium name="Ensembl"/>
        </authorList>
    </citation>
    <scope>IDENTIFICATION</scope>
</reference>
<feature type="repeat" description="WD" evidence="10">
    <location>
        <begin position="193"/>
        <end position="234"/>
    </location>
</feature>
<keyword evidence="3 10" id="KW-0853">WD repeat</keyword>
<dbReference type="CDD" id="cd16687">
    <property type="entry name" value="RING-H2_Vps8"/>
    <property type="match status" value="1"/>
</dbReference>
<dbReference type="GeneTree" id="ENSGT00390000010672"/>
<accession>A0A8C5LJM5</accession>
<dbReference type="PROSITE" id="PS50089">
    <property type="entry name" value="ZF_RING_2"/>
    <property type="match status" value="1"/>
</dbReference>
<keyword evidence="2" id="KW-0597">Phosphoprotein</keyword>
<keyword evidence="4" id="KW-0479">Metal-binding</keyword>
<comment type="function">
    <text evidence="7">Plays a role in vesicle-mediated protein trafficking of the endocytic membrane transport pathway. Believed to act as a component of the putative CORVET endosomal tethering complexes which is proposed to be involved in the Rab5-to-Rab7 endosome conversion probably implicating MON1A/B, and via binding SNAREs and SNARE complexes to mediate tethering and docking events during SNARE-mediated membrane fusion. The CORVET complex is proposed to function as a Rab5 effector to mediate early endosome fusion probably in specific endosome subpopulations. Functions predominantly in APPL1-containing endosomes.</text>
</comment>
<evidence type="ECO:0000256" key="8">
    <source>
        <dbReference type="ARBA" id="ARBA00069614"/>
    </source>
</evidence>
<evidence type="ECO:0000259" key="12">
    <source>
        <dbReference type="PROSITE" id="PS50089"/>
    </source>
</evidence>
<dbReference type="GO" id="GO:0034058">
    <property type="term" value="P:endosomal vesicle fusion"/>
    <property type="evidence" value="ECO:0007669"/>
    <property type="project" value="TreeGrafter"/>
</dbReference>
<dbReference type="Pfam" id="PF23410">
    <property type="entry name" value="Beta-prop_VPS8"/>
    <property type="match status" value="1"/>
</dbReference>
<organism evidence="13 14">
    <name type="scientific">Jaculus jaculus</name>
    <name type="common">Lesser Egyptian jerboa</name>
    <dbReference type="NCBI Taxonomy" id="51337"/>
    <lineage>
        <taxon>Eukaryota</taxon>
        <taxon>Metazoa</taxon>
        <taxon>Chordata</taxon>
        <taxon>Craniata</taxon>
        <taxon>Vertebrata</taxon>
        <taxon>Euteleostomi</taxon>
        <taxon>Mammalia</taxon>
        <taxon>Eutheria</taxon>
        <taxon>Euarchontoglires</taxon>
        <taxon>Glires</taxon>
        <taxon>Rodentia</taxon>
        <taxon>Myomorpha</taxon>
        <taxon>Dipodoidea</taxon>
        <taxon>Dipodidae</taxon>
        <taxon>Dipodinae</taxon>
        <taxon>Jaculus</taxon>
    </lineage>
</organism>
<dbReference type="Proteomes" id="UP000694385">
    <property type="component" value="Unassembled WGS sequence"/>
</dbReference>
<dbReference type="InterPro" id="IPR001680">
    <property type="entry name" value="WD40_rpt"/>
</dbReference>
<evidence type="ECO:0000256" key="10">
    <source>
        <dbReference type="PROSITE-ProRule" id="PRU00221"/>
    </source>
</evidence>
<protein>
    <recommendedName>
        <fullName evidence="8">Vacuolar protein sorting-associated protein 8 homolog</fullName>
    </recommendedName>
</protein>
<evidence type="ECO:0000256" key="3">
    <source>
        <dbReference type="ARBA" id="ARBA00022574"/>
    </source>
</evidence>
<dbReference type="InterPro" id="IPR036322">
    <property type="entry name" value="WD40_repeat_dom_sf"/>
</dbReference>
<feature type="domain" description="RING-type" evidence="12">
    <location>
        <begin position="1245"/>
        <end position="1297"/>
    </location>
</feature>
<dbReference type="Pfam" id="PF12816">
    <property type="entry name" value="TPR_Vps8"/>
    <property type="match status" value="1"/>
</dbReference>
<dbReference type="PANTHER" id="PTHR12616">
    <property type="entry name" value="VACUOLAR PROTEIN SORTING VPS41"/>
    <property type="match status" value="1"/>
</dbReference>
<feature type="compositionally biased region" description="Basic and acidic residues" evidence="11">
    <location>
        <begin position="1331"/>
        <end position="1341"/>
    </location>
</feature>
<dbReference type="Ensembl" id="ENSJJAT00000031671.1">
    <property type="protein sequence ID" value="ENSJJAP00000025084.1"/>
    <property type="gene ID" value="ENSJJAG00000024356.1"/>
</dbReference>
<comment type="similarity">
    <text evidence="1">Belongs to the VPS8 family.</text>
</comment>
<dbReference type="InterPro" id="IPR015943">
    <property type="entry name" value="WD40/YVTN_repeat-like_dom_sf"/>
</dbReference>
<dbReference type="GO" id="GO:0033263">
    <property type="term" value="C:CORVET complex"/>
    <property type="evidence" value="ECO:0007669"/>
    <property type="project" value="TreeGrafter"/>
</dbReference>
<dbReference type="GO" id="GO:0006623">
    <property type="term" value="P:protein targeting to vacuole"/>
    <property type="evidence" value="ECO:0007669"/>
    <property type="project" value="InterPro"/>
</dbReference>
<keyword evidence="14" id="KW-1185">Reference proteome</keyword>
<feature type="region of interest" description="Disordered" evidence="11">
    <location>
        <begin position="1322"/>
        <end position="1346"/>
    </location>
</feature>
<dbReference type="FunFam" id="2.130.10.10:FF:000162">
    <property type="entry name" value="vacuolar protein sorting-associated protein 8 homolog"/>
    <property type="match status" value="1"/>
</dbReference>
<evidence type="ECO:0000313" key="13">
    <source>
        <dbReference type="Ensembl" id="ENSJJAP00000025084.1"/>
    </source>
</evidence>
<dbReference type="GO" id="GO:0008270">
    <property type="term" value="F:zinc ion binding"/>
    <property type="evidence" value="ECO:0007669"/>
    <property type="project" value="UniProtKB-KW"/>
</dbReference>